<keyword evidence="1" id="KW-0812">Transmembrane</keyword>
<reference evidence="4" key="1">
    <citation type="journal article" date="2019" name="Int. J. Syst. Evol. Microbiol.">
        <title>The Global Catalogue of Microorganisms (GCM) 10K type strain sequencing project: providing services to taxonomists for standard genome sequencing and annotation.</title>
        <authorList>
            <consortium name="The Broad Institute Genomics Platform"/>
            <consortium name="The Broad Institute Genome Sequencing Center for Infectious Disease"/>
            <person name="Wu L."/>
            <person name="Ma J."/>
        </authorList>
    </citation>
    <scope>NUCLEOTIDE SEQUENCE [LARGE SCALE GENOMIC DNA]</scope>
    <source>
        <strain evidence="4">CGMCC 4.1622</strain>
    </source>
</reference>
<keyword evidence="4" id="KW-1185">Reference proteome</keyword>
<name>A0ABW0V8P3_9ACTN</name>
<organism evidence="3 4">
    <name type="scientific">Kitasatospora cinereorecta</name>
    <dbReference type="NCBI Taxonomy" id="285560"/>
    <lineage>
        <taxon>Bacteria</taxon>
        <taxon>Bacillati</taxon>
        <taxon>Actinomycetota</taxon>
        <taxon>Actinomycetes</taxon>
        <taxon>Kitasatosporales</taxon>
        <taxon>Streptomycetaceae</taxon>
        <taxon>Kitasatospora</taxon>
    </lineage>
</organism>
<dbReference type="Pfam" id="PF14219">
    <property type="entry name" value="DUF4328"/>
    <property type="match status" value="1"/>
</dbReference>
<proteinExistence type="predicted"/>
<sequence length="158" mass="17257">MPYDCTQPCRVARYPVSLVAYWIARSVWFRKCWTNAEVLAPGNQRSGRGWAGAVWFVPLVNVWLPRRIMLDIARASGLTDERLVNLWWGAGVLTFLAGAASMFRGVHLGAVLVACALTLVRASALIRVIGQVTAAQAEALDLPPVSELGDRPVTAQRA</sequence>
<evidence type="ECO:0000313" key="3">
    <source>
        <dbReference type="EMBL" id="MFC5642112.1"/>
    </source>
</evidence>
<feature type="transmembrane region" description="Helical" evidence="1">
    <location>
        <begin position="85"/>
        <end position="103"/>
    </location>
</feature>
<evidence type="ECO:0000256" key="1">
    <source>
        <dbReference type="SAM" id="Phobius"/>
    </source>
</evidence>
<keyword evidence="1" id="KW-0472">Membrane</keyword>
<evidence type="ECO:0000313" key="4">
    <source>
        <dbReference type="Proteomes" id="UP001596066"/>
    </source>
</evidence>
<dbReference type="RefSeq" id="WP_380231155.1">
    <property type="nucleotide sequence ID" value="NZ_JBHSOC010000018.1"/>
</dbReference>
<dbReference type="EMBL" id="JBHSOC010000018">
    <property type="protein sequence ID" value="MFC5642112.1"/>
    <property type="molecule type" value="Genomic_DNA"/>
</dbReference>
<gene>
    <name evidence="3" type="ORF">ACFPZF_12215</name>
</gene>
<feature type="domain" description="DUF4328" evidence="2">
    <location>
        <begin position="18"/>
        <end position="134"/>
    </location>
</feature>
<accession>A0ABW0V8P3</accession>
<feature type="transmembrane region" description="Helical" evidence="1">
    <location>
        <begin position="109"/>
        <end position="129"/>
    </location>
</feature>
<dbReference type="Proteomes" id="UP001596066">
    <property type="component" value="Unassembled WGS sequence"/>
</dbReference>
<protein>
    <submittedName>
        <fullName evidence="3">DUF4328 domain-containing protein</fullName>
    </submittedName>
</protein>
<keyword evidence="1" id="KW-1133">Transmembrane helix</keyword>
<evidence type="ECO:0000259" key="2">
    <source>
        <dbReference type="Pfam" id="PF14219"/>
    </source>
</evidence>
<comment type="caution">
    <text evidence="3">The sequence shown here is derived from an EMBL/GenBank/DDBJ whole genome shotgun (WGS) entry which is preliminary data.</text>
</comment>
<dbReference type="InterPro" id="IPR025565">
    <property type="entry name" value="DUF4328"/>
</dbReference>